<feature type="domain" description="Ketosynthase family 3 (KS3)" evidence="5">
    <location>
        <begin position="1"/>
        <end position="214"/>
    </location>
</feature>
<dbReference type="SMART" id="SM00826">
    <property type="entry name" value="PKS_DH"/>
    <property type="match status" value="1"/>
</dbReference>
<dbReference type="PROSITE" id="PS52004">
    <property type="entry name" value="KS3_2"/>
    <property type="match status" value="1"/>
</dbReference>
<dbReference type="PROSITE" id="PS52019">
    <property type="entry name" value="PKS_MFAS_DH"/>
    <property type="match status" value="1"/>
</dbReference>
<dbReference type="Proteomes" id="UP001408356">
    <property type="component" value="Unassembled WGS sequence"/>
</dbReference>
<feature type="region of interest" description="N-terminal hotdog fold" evidence="4">
    <location>
        <begin position="713"/>
        <end position="852"/>
    </location>
</feature>
<dbReference type="InterPro" id="IPR050091">
    <property type="entry name" value="PKS_NRPS_Biosynth_Enz"/>
</dbReference>
<sequence>MSTKPTGLCHTFDVAADGYVKAEAVSAVVVKRLEDAIKHRDPIRAIILGTASTSNGRTPGIASPSAVSQALAIQAAYSNAQIRDYNQTTYLECHGTGTQAGDPAEVGAAGSIFAVTRPAAKPLLIGSIKSNIGRSEPAAGNSSLIKVILSMENGLIPGTPTFFDPNPRSVAVDFPANRVKAFRSGIPWPEDSPRRASINSFGVGGPNSHVIIEHPPAAMRRYLISSYLSADKGFAVADDESPRQFVIVLSANCTLSLQEGIRSLSRQLFNPRVKVDLPDLAYTLSERRTKFWHRAFITTRTTEIGDMVNEWAISKESSKNNSISFIFTGQGAQWPQMGRDLLRFFPWTRNILQELDDVLQNLSNPRSWSLITELTEARDSEHLRQPEFSQPLVTALQLCIVAVLEQWGIRPQSVVGHSSGEIAAAYMAGLLDRANAIRAAFYRGQAALLHQNRADSAAGMLAVGLDARSTLSFINKNCPGKAWIACFNSPSSVTVSGKLDALVALRQELTAAGHFARQLHVDMAYHTELMEEVGDKYEDLLNADALFHVKGWDATVNRVAMFSSVTADRHMAAVDAAYWKRNMVSAVHFEGALRAMLASEDVFTPNILVEIGPSGALAGPVTQVLKSIAAVSAQDVAYYPAWTRGKGAGKALFDVAGHLWTTRYQVDLALVNAYGGTERCIVDLPNYSWDHSTKVWHENAASKEWRFRKYVVHDILGSKILGTTWHAPMWRSHLSLANLPFLLDHKIGGNAIMPGAGFITMALEAIYQKHCVFLAVEGNNTEPARNGLCYRFRNVRFNKALVLEEKKNVTMLFTLTAVSNSKSWHEFHISTATDGFTIDHSSGSVCIQDPVELAAGDHPRPLKLSQPAQLWYKWLRENDVEFGPASQKLIEVEAIEGEPSSGALISLEPPEGKYHPQSHYPVHPAALDGCIQAAFPAMAFGNRTAAAAPFIPSLIDDLVINKVSPDLLRGLSRYTSIYSGRGRLNQSKSWFANTIVHDTDSGQLAVQITGMHYASLDVASKHDSHTFYSVFSKSNILFTHH</sequence>
<dbReference type="PANTHER" id="PTHR43775:SF18">
    <property type="entry name" value="ENZYME, PUTATIVE (JCVI)-RELATED"/>
    <property type="match status" value="1"/>
</dbReference>
<name>A0ABR2VBI1_9PEZI</name>
<dbReference type="Pfam" id="PF21089">
    <property type="entry name" value="PKS_DH_N"/>
    <property type="match status" value="1"/>
</dbReference>
<dbReference type="InterPro" id="IPR014043">
    <property type="entry name" value="Acyl_transferase_dom"/>
</dbReference>
<comment type="caution">
    <text evidence="7">The sequence shown here is derived from an EMBL/GenBank/DDBJ whole genome shotgun (WGS) entry which is preliminary data.</text>
</comment>
<feature type="region of interest" description="C-terminal hotdog fold" evidence="4">
    <location>
        <begin position="863"/>
        <end position="1022"/>
    </location>
</feature>
<dbReference type="InterPro" id="IPR001227">
    <property type="entry name" value="Ac_transferase_dom_sf"/>
</dbReference>
<dbReference type="InterPro" id="IPR016039">
    <property type="entry name" value="Thiolase-like"/>
</dbReference>
<gene>
    <name evidence="7" type="ORF">SUNI508_03753</name>
</gene>
<dbReference type="InterPro" id="IPR016035">
    <property type="entry name" value="Acyl_Trfase/lysoPLipase"/>
</dbReference>
<feature type="active site" description="Proton acceptor; for dehydratase activity" evidence="4">
    <location>
        <position position="745"/>
    </location>
</feature>
<dbReference type="SMART" id="SM00827">
    <property type="entry name" value="PKS_AT"/>
    <property type="match status" value="1"/>
</dbReference>
<evidence type="ECO:0000256" key="2">
    <source>
        <dbReference type="ARBA" id="ARBA00022553"/>
    </source>
</evidence>
<keyword evidence="8" id="KW-1185">Reference proteome</keyword>
<dbReference type="InterPro" id="IPR042104">
    <property type="entry name" value="PKS_dehydratase_sf"/>
</dbReference>
<dbReference type="InterPro" id="IPR014031">
    <property type="entry name" value="Ketoacyl_synth_C"/>
</dbReference>
<evidence type="ECO:0000256" key="4">
    <source>
        <dbReference type="PROSITE-ProRule" id="PRU01363"/>
    </source>
</evidence>
<dbReference type="SMART" id="SM00825">
    <property type="entry name" value="PKS_KS"/>
    <property type="match status" value="1"/>
</dbReference>
<dbReference type="EMBL" id="JARVKF010000046">
    <property type="protein sequence ID" value="KAK9424265.1"/>
    <property type="molecule type" value="Genomic_DNA"/>
</dbReference>
<feature type="active site" description="Proton donor; for dehydratase activity" evidence="4">
    <location>
        <position position="928"/>
    </location>
</feature>
<keyword evidence="1" id="KW-0596">Phosphopantetheine</keyword>
<dbReference type="Gene3D" id="3.40.47.10">
    <property type="match status" value="1"/>
</dbReference>
<evidence type="ECO:0000259" key="5">
    <source>
        <dbReference type="PROSITE" id="PS52004"/>
    </source>
</evidence>
<dbReference type="Gene3D" id="3.30.70.3290">
    <property type="match status" value="1"/>
</dbReference>
<feature type="domain" description="PKS/mFAS DH" evidence="6">
    <location>
        <begin position="713"/>
        <end position="1022"/>
    </location>
</feature>
<accession>A0ABR2VBI1</accession>
<dbReference type="InterPro" id="IPR049551">
    <property type="entry name" value="PKS_DH_C"/>
</dbReference>
<dbReference type="Gene3D" id="3.40.366.10">
    <property type="entry name" value="Malonyl-Coenzyme A Acyl Carrier Protein, domain 2"/>
    <property type="match status" value="1"/>
</dbReference>
<dbReference type="Pfam" id="PF00698">
    <property type="entry name" value="Acyl_transf_1"/>
    <property type="match status" value="1"/>
</dbReference>
<dbReference type="InterPro" id="IPR049900">
    <property type="entry name" value="PKS_mFAS_DH"/>
</dbReference>
<dbReference type="SUPFAM" id="SSF52151">
    <property type="entry name" value="FabD/lysophospholipase-like"/>
    <property type="match status" value="1"/>
</dbReference>
<evidence type="ECO:0000313" key="8">
    <source>
        <dbReference type="Proteomes" id="UP001408356"/>
    </source>
</evidence>
<protein>
    <submittedName>
        <fullName evidence="7">Ketosynthase family 3 (KS3) domain-containing protein</fullName>
    </submittedName>
</protein>
<dbReference type="InterPro" id="IPR049552">
    <property type="entry name" value="PKS_DH_N"/>
</dbReference>
<dbReference type="Pfam" id="PF14765">
    <property type="entry name" value="PS-DH"/>
    <property type="match status" value="1"/>
</dbReference>
<dbReference type="Pfam" id="PF00109">
    <property type="entry name" value="ketoacyl-synt"/>
    <property type="match status" value="1"/>
</dbReference>
<organism evidence="7 8">
    <name type="scientific">Seiridium unicorne</name>
    <dbReference type="NCBI Taxonomy" id="138068"/>
    <lineage>
        <taxon>Eukaryota</taxon>
        <taxon>Fungi</taxon>
        <taxon>Dikarya</taxon>
        <taxon>Ascomycota</taxon>
        <taxon>Pezizomycotina</taxon>
        <taxon>Sordariomycetes</taxon>
        <taxon>Xylariomycetidae</taxon>
        <taxon>Amphisphaeriales</taxon>
        <taxon>Sporocadaceae</taxon>
        <taxon>Seiridium</taxon>
    </lineage>
</organism>
<evidence type="ECO:0000259" key="6">
    <source>
        <dbReference type="PROSITE" id="PS52019"/>
    </source>
</evidence>
<evidence type="ECO:0000256" key="1">
    <source>
        <dbReference type="ARBA" id="ARBA00022450"/>
    </source>
</evidence>
<keyword evidence="2" id="KW-0597">Phosphoprotein</keyword>
<dbReference type="SUPFAM" id="SSF53901">
    <property type="entry name" value="Thiolase-like"/>
    <property type="match status" value="1"/>
</dbReference>
<keyword evidence="3" id="KW-0511">Multifunctional enzyme</keyword>
<dbReference type="PANTHER" id="PTHR43775">
    <property type="entry name" value="FATTY ACID SYNTHASE"/>
    <property type="match status" value="1"/>
</dbReference>
<evidence type="ECO:0000313" key="7">
    <source>
        <dbReference type="EMBL" id="KAK9424265.1"/>
    </source>
</evidence>
<dbReference type="CDD" id="cd00833">
    <property type="entry name" value="PKS"/>
    <property type="match status" value="1"/>
</dbReference>
<dbReference type="InterPro" id="IPR016036">
    <property type="entry name" value="Malonyl_transacylase_ACP-bd"/>
</dbReference>
<proteinExistence type="predicted"/>
<dbReference type="Pfam" id="PF22621">
    <property type="entry name" value="CurL-like_PKS_C"/>
    <property type="match status" value="1"/>
</dbReference>
<reference evidence="7 8" key="1">
    <citation type="journal article" date="2024" name="J. Plant Pathol.">
        <title>Sequence and assembly of the genome of Seiridium unicorne, isolate CBS 538.82, causal agent of cypress canker disease.</title>
        <authorList>
            <person name="Scali E."/>
            <person name="Rocca G.D."/>
            <person name="Danti R."/>
            <person name="Garbelotto M."/>
            <person name="Barberini S."/>
            <person name="Baroncelli R."/>
            <person name="Emiliani G."/>
        </authorList>
    </citation>
    <scope>NUCLEOTIDE SEQUENCE [LARGE SCALE GENOMIC DNA]</scope>
    <source>
        <strain evidence="7 8">BM-138-508</strain>
    </source>
</reference>
<dbReference type="Pfam" id="PF02801">
    <property type="entry name" value="Ketoacyl-synt_C"/>
    <property type="match status" value="1"/>
</dbReference>
<evidence type="ECO:0000256" key="3">
    <source>
        <dbReference type="ARBA" id="ARBA00023268"/>
    </source>
</evidence>
<dbReference type="Gene3D" id="3.10.129.110">
    <property type="entry name" value="Polyketide synthase dehydratase"/>
    <property type="match status" value="1"/>
</dbReference>
<dbReference type="InterPro" id="IPR020807">
    <property type="entry name" value="PKS_DH"/>
</dbReference>
<dbReference type="InterPro" id="IPR020841">
    <property type="entry name" value="PKS_Beta-ketoAc_synthase_dom"/>
</dbReference>
<dbReference type="SUPFAM" id="SSF55048">
    <property type="entry name" value="Probable ACP-binding domain of malonyl-CoA ACP transacylase"/>
    <property type="match status" value="1"/>
</dbReference>
<dbReference type="InterPro" id="IPR014030">
    <property type="entry name" value="Ketoacyl_synth_N"/>
</dbReference>